<dbReference type="InterPro" id="IPR022596">
    <property type="entry name" value="GPR1/2/3_C"/>
</dbReference>
<evidence type="ECO:0000313" key="10">
    <source>
        <dbReference type="Proteomes" id="UP000053029"/>
    </source>
</evidence>
<keyword evidence="10" id="KW-1185">Reference proteome</keyword>
<protein>
    <submittedName>
        <fullName evidence="9">Unplaced genomic scaffold supercont1.3, whole genome shotgun sequence</fullName>
    </submittedName>
</protein>
<feature type="transmembrane region" description="Helical" evidence="6">
    <location>
        <begin position="68"/>
        <end position="91"/>
    </location>
</feature>
<dbReference type="RefSeq" id="XP_013285726.1">
    <property type="nucleotide sequence ID" value="XM_013430272.1"/>
</dbReference>
<dbReference type="Pfam" id="PF11710">
    <property type="entry name" value="Git3"/>
    <property type="match status" value="1"/>
</dbReference>
<dbReference type="AlphaFoldDB" id="A0A0D2GLV6"/>
<dbReference type="Gene3D" id="1.20.1070.10">
    <property type="entry name" value="Rhodopsin 7-helix transmembrane proteins"/>
    <property type="match status" value="1"/>
</dbReference>
<comment type="subcellular location">
    <subcellularLocation>
        <location evidence="1">Membrane</location>
        <topology evidence="1">Multi-pass membrane protein</topology>
    </subcellularLocation>
</comment>
<name>A0A0D2GLV6_9EURO</name>
<feature type="compositionally biased region" description="Pro residues" evidence="5">
    <location>
        <begin position="360"/>
        <end position="369"/>
    </location>
</feature>
<dbReference type="Proteomes" id="UP000053029">
    <property type="component" value="Unassembled WGS sequence"/>
</dbReference>
<dbReference type="InterPro" id="IPR023041">
    <property type="entry name" value="Glucose_rcpt_Git3-like_N"/>
</dbReference>
<gene>
    <name evidence="9" type="ORF">Z517_04944</name>
</gene>
<dbReference type="GO" id="GO:0004930">
    <property type="term" value="F:G protein-coupled receptor activity"/>
    <property type="evidence" value="ECO:0007669"/>
    <property type="project" value="TreeGrafter"/>
</dbReference>
<evidence type="ECO:0000256" key="6">
    <source>
        <dbReference type="SAM" id="Phobius"/>
    </source>
</evidence>
<feature type="compositionally biased region" description="Polar residues" evidence="5">
    <location>
        <begin position="375"/>
        <end position="385"/>
    </location>
</feature>
<dbReference type="PANTHER" id="PTHR23112:SF37">
    <property type="entry name" value="G PROTEIN-COUPLED RECEPTOR GPR1"/>
    <property type="match status" value="1"/>
</dbReference>
<dbReference type="PANTHER" id="PTHR23112">
    <property type="entry name" value="G PROTEIN-COUPLED RECEPTOR 157-RELATED"/>
    <property type="match status" value="1"/>
</dbReference>
<organism evidence="9 10">
    <name type="scientific">Fonsecaea pedrosoi CBS 271.37</name>
    <dbReference type="NCBI Taxonomy" id="1442368"/>
    <lineage>
        <taxon>Eukaryota</taxon>
        <taxon>Fungi</taxon>
        <taxon>Dikarya</taxon>
        <taxon>Ascomycota</taxon>
        <taxon>Pezizomycotina</taxon>
        <taxon>Eurotiomycetes</taxon>
        <taxon>Chaetothyriomycetidae</taxon>
        <taxon>Chaetothyriales</taxon>
        <taxon>Herpotrichiellaceae</taxon>
        <taxon>Fonsecaea</taxon>
    </lineage>
</organism>
<feature type="transmembrane region" description="Helical" evidence="6">
    <location>
        <begin position="222"/>
        <end position="251"/>
    </location>
</feature>
<feature type="transmembrane region" description="Helical" evidence="6">
    <location>
        <begin position="139"/>
        <end position="164"/>
    </location>
</feature>
<feature type="transmembrane region" description="Helical" evidence="6">
    <location>
        <begin position="184"/>
        <end position="202"/>
    </location>
</feature>
<evidence type="ECO:0000256" key="3">
    <source>
        <dbReference type="ARBA" id="ARBA00022989"/>
    </source>
</evidence>
<reference evidence="9 10" key="1">
    <citation type="submission" date="2015-01" db="EMBL/GenBank/DDBJ databases">
        <title>The Genome Sequence of Fonsecaea pedrosoi CBS 271.37.</title>
        <authorList>
            <consortium name="The Broad Institute Genomics Platform"/>
            <person name="Cuomo C."/>
            <person name="de Hoog S."/>
            <person name="Gorbushina A."/>
            <person name="Stielow B."/>
            <person name="Teixiera M."/>
            <person name="Abouelleil A."/>
            <person name="Chapman S.B."/>
            <person name="Priest M."/>
            <person name="Young S.K."/>
            <person name="Wortman J."/>
            <person name="Nusbaum C."/>
            <person name="Birren B."/>
        </authorList>
    </citation>
    <scope>NUCLEOTIDE SEQUENCE [LARGE SCALE GENOMIC DNA]</scope>
    <source>
        <strain evidence="9 10">CBS 271.37</strain>
    </source>
</reference>
<evidence type="ECO:0000256" key="2">
    <source>
        <dbReference type="ARBA" id="ARBA00022692"/>
    </source>
</evidence>
<dbReference type="SUPFAM" id="SSF81321">
    <property type="entry name" value="Family A G protein-coupled receptor-like"/>
    <property type="match status" value="1"/>
</dbReference>
<keyword evidence="4 6" id="KW-0472">Membrane</keyword>
<feature type="transmembrane region" description="Helical" evidence="6">
    <location>
        <begin position="423"/>
        <end position="445"/>
    </location>
</feature>
<evidence type="ECO:0000313" key="9">
    <source>
        <dbReference type="EMBL" id="KIW81918.1"/>
    </source>
</evidence>
<evidence type="ECO:0000259" key="7">
    <source>
        <dbReference type="Pfam" id="PF11710"/>
    </source>
</evidence>
<dbReference type="EMBL" id="KN846971">
    <property type="protein sequence ID" value="KIW81918.1"/>
    <property type="molecule type" value="Genomic_DNA"/>
</dbReference>
<dbReference type="Pfam" id="PF11970">
    <property type="entry name" value="GPR_Gpa2_C"/>
    <property type="match status" value="1"/>
</dbReference>
<dbReference type="VEuPathDB" id="FungiDB:Z517_04944"/>
<evidence type="ECO:0000256" key="5">
    <source>
        <dbReference type="SAM" id="MobiDB-lite"/>
    </source>
</evidence>
<feature type="compositionally biased region" description="Polar residues" evidence="5">
    <location>
        <begin position="267"/>
        <end position="278"/>
    </location>
</feature>
<feature type="domain" description="Glucose receptor Git3-like N-terminal" evidence="7">
    <location>
        <begin position="70"/>
        <end position="256"/>
    </location>
</feature>
<dbReference type="HOGENOM" id="CLU_017709_1_0_1"/>
<evidence type="ECO:0000256" key="1">
    <source>
        <dbReference type="ARBA" id="ARBA00004141"/>
    </source>
</evidence>
<proteinExistence type="predicted"/>
<sequence>MSDAGYIVILRQTLLMVRHSPLERASDILDPYPTSHSPHSLTWRDSPVNTVEPGKITTGSLSDAQNHAILVAALACACVSLVVVLVTLRWFLIMRRSFRHRLVLYLIISDTFKAIWYFVFPIVVFARGPVKSNSNFCQASGFLLVFAIEASDMAILIIALHSILYILRPGSTLGEGGLYRYRRWTYIMWLGPPLLAASLAFLESKNAYITVGTFCYLPKRPFWYRLALSWVPRYLIIAVILIMYIWIYIYVHIKFRGFDNLGASDSSYESGRQQSYHSTRCRKTERRATDRAPAMPSQGSISHTQNSFFEAAVAPDQRQPWDDVNFITSRPLQNLAIETQQASEGRNMQARGSGWSGETQPPPDPPPPSIHELQDNSAARRSLSVSKDETRETPAVYPDASTTTSRGPNDPLKRTRLAIRKQLRYLFIYPLVYILMWSFPFASHALSYSTYYVNHPIFWLSLVQTIMLSLQAGVDSILFSWTEKPWRRVDSNSKFSIPFLRRQSKTLLQRGRPAKQTWPSADAVGMPQPTARQNPHWWEAEGRRRNDSVWLGTSRLSGLFAPMSTRARSRSPEKVRSLLHSRTRSSEQGGAFVPTLETIFTDPLDAPSRRTMSPVAMEGLVEVLELTCKAEQRLNEQESPTSQVSYF</sequence>
<dbReference type="GeneID" id="25304434"/>
<dbReference type="GO" id="GO:0007189">
    <property type="term" value="P:adenylate cyclase-activating G protein-coupled receptor signaling pathway"/>
    <property type="evidence" value="ECO:0007669"/>
    <property type="project" value="TreeGrafter"/>
</dbReference>
<keyword evidence="3 6" id="KW-1133">Transmembrane helix</keyword>
<evidence type="ECO:0000259" key="8">
    <source>
        <dbReference type="Pfam" id="PF11970"/>
    </source>
</evidence>
<feature type="transmembrane region" description="Helical" evidence="6">
    <location>
        <begin position="103"/>
        <end position="127"/>
    </location>
</feature>
<dbReference type="OrthoDB" id="100006at2759"/>
<dbReference type="STRING" id="1442368.A0A0D2GLV6"/>
<feature type="region of interest" description="Disordered" evidence="5">
    <location>
        <begin position="339"/>
        <end position="412"/>
    </location>
</feature>
<feature type="region of interest" description="Disordered" evidence="5">
    <location>
        <begin position="267"/>
        <end position="302"/>
    </location>
</feature>
<keyword evidence="2 6" id="KW-0812">Transmembrane</keyword>
<feature type="domain" description="G protein-coupled receptor GPR1/2/3 C-terminal" evidence="8">
    <location>
        <begin position="414"/>
        <end position="487"/>
    </location>
</feature>
<accession>A0A0D2GLV6</accession>
<feature type="transmembrane region" description="Helical" evidence="6">
    <location>
        <begin position="457"/>
        <end position="479"/>
    </location>
</feature>
<evidence type="ECO:0000256" key="4">
    <source>
        <dbReference type="ARBA" id="ARBA00023136"/>
    </source>
</evidence>
<dbReference type="GO" id="GO:0005886">
    <property type="term" value="C:plasma membrane"/>
    <property type="evidence" value="ECO:0007669"/>
    <property type="project" value="TreeGrafter"/>
</dbReference>